<gene>
    <name evidence="2" type="ORF">FCM35_KLT08612</name>
</gene>
<accession>A0A833QU03</accession>
<dbReference type="SUPFAM" id="SSF54529">
    <property type="entry name" value="Mitochondrial glycoprotein MAM33-like"/>
    <property type="match status" value="1"/>
</dbReference>
<protein>
    <submittedName>
        <fullName evidence="2">Mitochondrial glycoprotein</fullName>
    </submittedName>
</protein>
<dbReference type="InterPro" id="IPR036561">
    <property type="entry name" value="MAM33_sf"/>
</dbReference>
<dbReference type="AlphaFoldDB" id="A0A833QU03"/>
<dbReference type="Proteomes" id="UP000623129">
    <property type="component" value="Unassembled WGS sequence"/>
</dbReference>
<evidence type="ECO:0000256" key="1">
    <source>
        <dbReference type="SAM" id="MobiDB-lite"/>
    </source>
</evidence>
<dbReference type="EMBL" id="SWLB01000019">
    <property type="protein sequence ID" value="KAF3325532.1"/>
    <property type="molecule type" value="Genomic_DNA"/>
</dbReference>
<name>A0A833QU03_9POAL</name>
<proteinExistence type="predicted"/>
<dbReference type="Gene3D" id="3.10.280.10">
    <property type="entry name" value="Mitochondrial glycoprotein"/>
    <property type="match status" value="1"/>
</dbReference>
<dbReference type="PANTHER" id="PTHR10826">
    <property type="entry name" value="COMPLEMENT COMPONENT 1"/>
    <property type="match status" value="1"/>
</dbReference>
<organism evidence="2 3">
    <name type="scientific">Carex littledalei</name>
    <dbReference type="NCBI Taxonomy" id="544730"/>
    <lineage>
        <taxon>Eukaryota</taxon>
        <taxon>Viridiplantae</taxon>
        <taxon>Streptophyta</taxon>
        <taxon>Embryophyta</taxon>
        <taxon>Tracheophyta</taxon>
        <taxon>Spermatophyta</taxon>
        <taxon>Magnoliopsida</taxon>
        <taxon>Liliopsida</taxon>
        <taxon>Poales</taxon>
        <taxon>Cyperaceae</taxon>
        <taxon>Cyperoideae</taxon>
        <taxon>Cariceae</taxon>
        <taxon>Carex</taxon>
        <taxon>Carex subgen. Euthyceras</taxon>
    </lineage>
</organism>
<feature type="region of interest" description="Disordered" evidence="1">
    <location>
        <begin position="140"/>
        <end position="159"/>
    </location>
</feature>
<dbReference type="OrthoDB" id="278212at2759"/>
<dbReference type="PANTHER" id="PTHR10826:SF27">
    <property type="entry name" value="OS06G0326500 PROTEIN"/>
    <property type="match status" value="1"/>
</dbReference>
<evidence type="ECO:0000313" key="2">
    <source>
        <dbReference type="EMBL" id="KAF3325532.1"/>
    </source>
</evidence>
<reference evidence="2" key="1">
    <citation type="submission" date="2020-01" db="EMBL/GenBank/DDBJ databases">
        <title>Genome sequence of Kobresia littledalei, the first chromosome-level genome in the family Cyperaceae.</title>
        <authorList>
            <person name="Qu G."/>
        </authorList>
    </citation>
    <scope>NUCLEOTIDE SEQUENCE</scope>
    <source>
        <strain evidence="2">C.B.Clarke</strain>
        <tissue evidence="2">Leaf</tissue>
    </source>
</reference>
<sequence length="267" mass="30297">MAATSIATSFLRRAVATPLRLSSRAPLPTSSSRTYVVVPRAVAKQANKASVSVSTKGARFSSSRITAADESLKSVIDSEIESVVQSDYYKEMKKIDVPETFPFEIIDKPGDQSIILKRELNGEIIKATIFADYEEAIDEFSEEEEEGEAEGEEEEGEEDVKQNLTVVVNVQKGEGSFLEIVCQFDEEGYEIQRMMIRKEGDDSMDENVYQGPEFSDLDEGLQEAVRRYLEVRGIRHSLFKFLTEYMITKEEREYLGWLKNMKSFMSK</sequence>
<feature type="compositionally biased region" description="Acidic residues" evidence="1">
    <location>
        <begin position="140"/>
        <end position="158"/>
    </location>
</feature>
<dbReference type="InterPro" id="IPR003428">
    <property type="entry name" value="MAM33"/>
</dbReference>
<dbReference type="GO" id="GO:0005759">
    <property type="term" value="C:mitochondrial matrix"/>
    <property type="evidence" value="ECO:0007669"/>
    <property type="project" value="InterPro"/>
</dbReference>
<dbReference type="Pfam" id="PF02330">
    <property type="entry name" value="MAM33"/>
    <property type="match status" value="1"/>
</dbReference>
<keyword evidence="3" id="KW-1185">Reference proteome</keyword>
<comment type="caution">
    <text evidence="2">The sequence shown here is derived from an EMBL/GenBank/DDBJ whole genome shotgun (WGS) entry which is preliminary data.</text>
</comment>
<evidence type="ECO:0000313" key="3">
    <source>
        <dbReference type="Proteomes" id="UP000623129"/>
    </source>
</evidence>